<keyword evidence="4" id="KW-1185">Reference proteome</keyword>
<evidence type="ECO:0000313" key="4">
    <source>
        <dbReference type="Proteomes" id="UP000245783"/>
    </source>
</evidence>
<feature type="compositionally biased region" description="Basic residues" evidence="1">
    <location>
        <begin position="1"/>
        <end position="12"/>
    </location>
</feature>
<dbReference type="InterPro" id="IPR045112">
    <property type="entry name" value="PPAN-like"/>
</dbReference>
<feature type="compositionally biased region" description="Acidic residues" evidence="1">
    <location>
        <begin position="421"/>
        <end position="431"/>
    </location>
</feature>
<dbReference type="FunCoup" id="A0A316VSG3">
    <property type="interactions" value="347"/>
</dbReference>
<dbReference type="STRING" id="1522189.A0A316VSG3"/>
<dbReference type="PANTHER" id="PTHR12661:SF5">
    <property type="entry name" value="SUPPRESSOR OF SWI4 1 HOMOLOG"/>
    <property type="match status" value="1"/>
</dbReference>
<proteinExistence type="predicted"/>
<dbReference type="RefSeq" id="XP_025367697.1">
    <property type="nucleotide sequence ID" value="XM_025512565.1"/>
</dbReference>
<dbReference type="GO" id="GO:0030687">
    <property type="term" value="C:preribosome, large subunit precursor"/>
    <property type="evidence" value="ECO:0007669"/>
    <property type="project" value="TreeGrafter"/>
</dbReference>
<protein>
    <submittedName>
        <fullName evidence="3">Brix-domain-containing protein</fullName>
    </submittedName>
</protein>
<dbReference type="Pfam" id="PF04427">
    <property type="entry name" value="Brix"/>
    <property type="match status" value="1"/>
</dbReference>
<feature type="region of interest" description="Disordered" evidence="1">
    <location>
        <begin position="254"/>
        <end position="291"/>
    </location>
</feature>
<dbReference type="EMBL" id="KZ819414">
    <property type="protein sequence ID" value="PWN40537.1"/>
    <property type="molecule type" value="Genomic_DNA"/>
</dbReference>
<evidence type="ECO:0000259" key="2">
    <source>
        <dbReference type="PROSITE" id="PS50833"/>
    </source>
</evidence>
<dbReference type="PROSITE" id="PS50833">
    <property type="entry name" value="BRIX"/>
    <property type="match status" value="1"/>
</dbReference>
<dbReference type="AlphaFoldDB" id="A0A316VSG3"/>
<evidence type="ECO:0000313" key="3">
    <source>
        <dbReference type="EMBL" id="PWN40537.1"/>
    </source>
</evidence>
<dbReference type="Proteomes" id="UP000245783">
    <property type="component" value="Unassembled WGS sequence"/>
</dbReference>
<sequence length="522" mass="57124">MAKRRRKSRTHVKAPTNSAASATSGPKSFVIRAGKVGRSASALVTDIRRVLEPNTASRLRERRSNKLRDFVSMAGPLGVSHLLLLSQPDKGTSRANLNLRVARSPKGPTCTFRVNKFALARDVASALKRPHSPGGEFTTPPLLVMNNFSSQEQHIQLLVSMFQGLFPPINVQRMALSSARRIVLLSYDDATGTIDWRHYLITVRPVGVSKKVRRVIEGTSSKSTGGIKGGKIPDLSNAQDISSYLLGRGERAGSSGASSGFETDASSAAGSDSEAEDSEVEEGAMASNHVELPARYVGRGNLEGQKRAVRLKELGPRIELKCIKIQEGIPGAERKGAPQGNVLWHDYVKKSAQEKRAAAKSNAEKQSLRAARRAEQEANVERKKKEKEGRSLSGRRGARGAEDGEDESDEKADGASGSNSEQEEHDDEFAYEDAHAPADQDLFDEEEDFDVDEDDQVDEEEQLELDGDDDEEDDSDLSPIEITGDYSDESDEVEEEEEEERRPSAPFKARVSKASKAKRPRT</sequence>
<reference evidence="3 4" key="1">
    <citation type="journal article" date="2018" name="Mol. Biol. Evol.">
        <title>Broad Genomic Sampling Reveals a Smut Pathogenic Ancestry of the Fungal Clade Ustilaginomycotina.</title>
        <authorList>
            <person name="Kijpornyongpan T."/>
            <person name="Mondo S.J."/>
            <person name="Barry K."/>
            <person name="Sandor L."/>
            <person name="Lee J."/>
            <person name="Lipzen A."/>
            <person name="Pangilinan J."/>
            <person name="LaButti K."/>
            <person name="Hainaut M."/>
            <person name="Henrissat B."/>
            <person name="Grigoriev I.V."/>
            <person name="Spatafora J.W."/>
            <person name="Aime M.C."/>
        </authorList>
    </citation>
    <scope>NUCLEOTIDE SEQUENCE [LARGE SCALE GENOMIC DNA]</scope>
    <source>
        <strain evidence="3 4">MCA 4658</strain>
    </source>
</reference>
<feature type="compositionally biased region" description="Basic and acidic residues" evidence="1">
    <location>
        <begin position="353"/>
        <end position="390"/>
    </location>
</feature>
<dbReference type="GO" id="GO:0000027">
    <property type="term" value="P:ribosomal large subunit assembly"/>
    <property type="evidence" value="ECO:0007669"/>
    <property type="project" value="TreeGrafter"/>
</dbReference>
<feature type="compositionally biased region" description="Acidic residues" evidence="1">
    <location>
        <begin position="486"/>
        <end position="499"/>
    </location>
</feature>
<evidence type="ECO:0000256" key="1">
    <source>
        <dbReference type="SAM" id="MobiDB-lite"/>
    </source>
</evidence>
<dbReference type="GeneID" id="37034435"/>
<gene>
    <name evidence="3" type="ORF">IE81DRAFT_316498</name>
</gene>
<feature type="domain" description="Brix" evidence="2">
    <location>
        <begin position="26"/>
        <end position="331"/>
    </location>
</feature>
<feature type="compositionally biased region" description="Low complexity" evidence="1">
    <location>
        <begin position="254"/>
        <end position="272"/>
    </location>
</feature>
<dbReference type="InterPro" id="IPR007109">
    <property type="entry name" value="Brix"/>
</dbReference>
<dbReference type="InParanoid" id="A0A316VSG3"/>
<feature type="compositionally biased region" description="Acidic residues" evidence="1">
    <location>
        <begin position="441"/>
        <end position="476"/>
    </location>
</feature>
<dbReference type="GO" id="GO:0019843">
    <property type="term" value="F:rRNA binding"/>
    <property type="evidence" value="ECO:0007669"/>
    <property type="project" value="InterPro"/>
</dbReference>
<feature type="region of interest" description="Disordered" evidence="1">
    <location>
        <begin position="353"/>
        <end position="522"/>
    </location>
</feature>
<organism evidence="3 4">
    <name type="scientific">Ceraceosorus guamensis</name>
    <dbReference type="NCBI Taxonomy" id="1522189"/>
    <lineage>
        <taxon>Eukaryota</taxon>
        <taxon>Fungi</taxon>
        <taxon>Dikarya</taxon>
        <taxon>Basidiomycota</taxon>
        <taxon>Ustilaginomycotina</taxon>
        <taxon>Exobasidiomycetes</taxon>
        <taxon>Ceraceosorales</taxon>
        <taxon>Ceraceosoraceae</taxon>
        <taxon>Ceraceosorus</taxon>
    </lineage>
</organism>
<dbReference type="PANTHER" id="PTHR12661">
    <property type="entry name" value="PETER PAN-RELATED"/>
    <property type="match status" value="1"/>
</dbReference>
<feature type="compositionally biased region" description="Polar residues" evidence="1">
    <location>
        <begin position="15"/>
        <end position="25"/>
    </location>
</feature>
<dbReference type="SMART" id="SM00879">
    <property type="entry name" value="Brix"/>
    <property type="match status" value="1"/>
</dbReference>
<feature type="compositionally biased region" description="Basic residues" evidence="1">
    <location>
        <begin position="510"/>
        <end position="522"/>
    </location>
</feature>
<name>A0A316VSG3_9BASI</name>
<feature type="compositionally biased region" description="Acidic residues" evidence="1">
    <location>
        <begin position="273"/>
        <end position="282"/>
    </location>
</feature>
<feature type="region of interest" description="Disordered" evidence="1">
    <location>
        <begin position="1"/>
        <end position="25"/>
    </location>
</feature>
<accession>A0A316VSG3</accession>
<dbReference type="GO" id="GO:0006364">
    <property type="term" value="P:rRNA processing"/>
    <property type="evidence" value="ECO:0007669"/>
    <property type="project" value="InterPro"/>
</dbReference>
<dbReference type="OrthoDB" id="10261452at2759"/>